<evidence type="ECO:0000256" key="1">
    <source>
        <dbReference type="SAM" id="SignalP"/>
    </source>
</evidence>
<dbReference type="AlphaFoldDB" id="A0A9X2CTM4"/>
<comment type="caution">
    <text evidence="2">The sequence shown here is derived from an EMBL/GenBank/DDBJ whole genome shotgun (WGS) entry which is preliminary data.</text>
</comment>
<feature type="signal peptide" evidence="1">
    <location>
        <begin position="1"/>
        <end position="28"/>
    </location>
</feature>
<evidence type="ECO:0000313" key="2">
    <source>
        <dbReference type="EMBL" id="MCL7748006.1"/>
    </source>
</evidence>
<dbReference type="RefSeq" id="WP_250096899.1">
    <property type="nucleotide sequence ID" value="NZ_JAKRYL010000012.1"/>
</dbReference>
<keyword evidence="3" id="KW-1185">Reference proteome</keyword>
<protein>
    <submittedName>
        <fullName evidence="2">Uncharacterized protein</fullName>
    </submittedName>
</protein>
<feature type="chain" id="PRO_5040889253" evidence="1">
    <location>
        <begin position="29"/>
        <end position="299"/>
    </location>
</feature>
<dbReference type="Proteomes" id="UP001139150">
    <property type="component" value="Unassembled WGS sequence"/>
</dbReference>
<keyword evidence="1" id="KW-0732">Signal</keyword>
<organism evidence="2 3">
    <name type="scientific">Halalkalibacter alkaliphilus</name>
    <dbReference type="NCBI Taxonomy" id="2917993"/>
    <lineage>
        <taxon>Bacteria</taxon>
        <taxon>Bacillati</taxon>
        <taxon>Bacillota</taxon>
        <taxon>Bacilli</taxon>
        <taxon>Bacillales</taxon>
        <taxon>Bacillaceae</taxon>
        <taxon>Halalkalibacter</taxon>
    </lineage>
</organism>
<sequence>MRKQTNKLLRAVSVSGLLILAACSTEKAENNVVEEVTINQKGEVEEISEEKNSAEVTETNTNEEEVEEIKEPEVTVLSDEEAIQLVIEAESKAVEVLGESFTEGEHGLSFSDSFDVLANSLTDYYSSNSLEESIRAIYNNPESFYEYGFVFPLAAHSTAPYVVAMSNEDEIELYSLPEIYGDESFTYVYSLKIEDNSWKVDQVKNYLSPRGAEDAVRFVNNIYDPSVYVVHDADNETIDLNEIIKVIENEENYMIQVYVLNDHATATLGWYTVDPISTMVYQWDLIDDEFLEVGSYFNH</sequence>
<reference evidence="2" key="1">
    <citation type="submission" date="2022-02" db="EMBL/GenBank/DDBJ databases">
        <title>Halalkalibacter sp. nov. isolated from Lonar Lake, India.</title>
        <authorList>
            <person name="Joshi A."/>
            <person name="Thite S."/>
            <person name="Lodha T."/>
        </authorList>
    </citation>
    <scope>NUCLEOTIDE SEQUENCE</scope>
    <source>
        <strain evidence="2">MEB205</strain>
    </source>
</reference>
<gene>
    <name evidence="2" type="ORF">MF646_12820</name>
</gene>
<accession>A0A9X2CTM4</accession>
<name>A0A9X2CTM4_9BACI</name>
<dbReference type="EMBL" id="JAKRYL010000012">
    <property type="protein sequence ID" value="MCL7748006.1"/>
    <property type="molecule type" value="Genomic_DNA"/>
</dbReference>
<dbReference type="PROSITE" id="PS51257">
    <property type="entry name" value="PROKAR_LIPOPROTEIN"/>
    <property type="match status" value="1"/>
</dbReference>
<evidence type="ECO:0000313" key="3">
    <source>
        <dbReference type="Proteomes" id="UP001139150"/>
    </source>
</evidence>
<proteinExistence type="predicted"/>